<dbReference type="OrthoDB" id="5946976at2759"/>
<evidence type="ECO:0000313" key="5">
    <source>
        <dbReference type="EMBL" id="KAH7021025.1"/>
    </source>
</evidence>
<dbReference type="Gene3D" id="3.40.710.10">
    <property type="entry name" value="DD-peptidase/beta-lactamase superfamily"/>
    <property type="match status" value="2"/>
</dbReference>
<dbReference type="Pfam" id="PF00144">
    <property type="entry name" value="Beta-lactamase"/>
    <property type="match status" value="1"/>
</dbReference>
<dbReference type="GeneID" id="70181021"/>
<comment type="similarity">
    <text evidence="1">Belongs to the peptidase S12 family.</text>
</comment>
<accession>A0A9P9BHY6</accession>
<proteinExistence type="inferred from homology"/>
<dbReference type="InterPro" id="IPR021860">
    <property type="entry name" value="Peptidase_S12_Pab87-rel_C"/>
</dbReference>
<feature type="domain" description="Beta-lactamase-related" evidence="3">
    <location>
        <begin position="67"/>
        <end position="526"/>
    </location>
</feature>
<name>A0A9P9BHY6_9PEZI</name>
<feature type="region of interest" description="Disordered" evidence="2">
    <location>
        <begin position="257"/>
        <end position="294"/>
    </location>
</feature>
<feature type="compositionally biased region" description="Basic and acidic residues" evidence="2">
    <location>
        <begin position="272"/>
        <end position="289"/>
    </location>
</feature>
<dbReference type="EMBL" id="JAGTJQ010000010">
    <property type="protein sequence ID" value="KAH7021025.1"/>
    <property type="molecule type" value="Genomic_DNA"/>
</dbReference>
<evidence type="ECO:0000256" key="1">
    <source>
        <dbReference type="ARBA" id="ARBA00038215"/>
    </source>
</evidence>
<dbReference type="PANTHER" id="PTHR46825">
    <property type="entry name" value="D-ALANYL-D-ALANINE-CARBOXYPEPTIDASE/ENDOPEPTIDASE AMPH"/>
    <property type="match status" value="1"/>
</dbReference>
<dbReference type="AlphaFoldDB" id="A0A9P9BHY6"/>
<feature type="region of interest" description="Disordered" evidence="2">
    <location>
        <begin position="121"/>
        <end position="149"/>
    </location>
</feature>
<evidence type="ECO:0000259" key="3">
    <source>
        <dbReference type="Pfam" id="PF00144"/>
    </source>
</evidence>
<dbReference type="Proteomes" id="UP000756346">
    <property type="component" value="Unassembled WGS sequence"/>
</dbReference>
<dbReference type="SUPFAM" id="SSF56601">
    <property type="entry name" value="beta-lactamase/transpeptidase-like"/>
    <property type="match status" value="1"/>
</dbReference>
<reference evidence="5" key="1">
    <citation type="journal article" date="2021" name="Nat. Commun.">
        <title>Genetic determinants of endophytism in the Arabidopsis root mycobiome.</title>
        <authorList>
            <person name="Mesny F."/>
            <person name="Miyauchi S."/>
            <person name="Thiergart T."/>
            <person name="Pickel B."/>
            <person name="Atanasova L."/>
            <person name="Karlsson M."/>
            <person name="Huettel B."/>
            <person name="Barry K.W."/>
            <person name="Haridas S."/>
            <person name="Chen C."/>
            <person name="Bauer D."/>
            <person name="Andreopoulos W."/>
            <person name="Pangilinan J."/>
            <person name="LaButti K."/>
            <person name="Riley R."/>
            <person name="Lipzen A."/>
            <person name="Clum A."/>
            <person name="Drula E."/>
            <person name="Henrissat B."/>
            <person name="Kohler A."/>
            <person name="Grigoriev I.V."/>
            <person name="Martin F.M."/>
            <person name="Hacquard S."/>
        </authorList>
    </citation>
    <scope>NUCLEOTIDE SEQUENCE</scope>
    <source>
        <strain evidence="5">MPI-CAGE-CH-0230</strain>
    </source>
</reference>
<feature type="region of interest" description="Disordered" evidence="2">
    <location>
        <begin position="1"/>
        <end position="55"/>
    </location>
</feature>
<gene>
    <name evidence="5" type="ORF">B0I36DRAFT_28056</name>
</gene>
<protein>
    <submittedName>
        <fullName evidence="5">Beta-lactamase/transpeptidase-like protein</fullName>
    </submittedName>
</protein>
<evidence type="ECO:0000313" key="6">
    <source>
        <dbReference type="Proteomes" id="UP000756346"/>
    </source>
</evidence>
<dbReference type="InterPro" id="IPR050491">
    <property type="entry name" value="AmpC-like"/>
</dbReference>
<dbReference type="RefSeq" id="XP_046007226.1">
    <property type="nucleotide sequence ID" value="XM_046151475.1"/>
</dbReference>
<feature type="compositionally biased region" description="Basic and acidic residues" evidence="2">
    <location>
        <begin position="14"/>
        <end position="52"/>
    </location>
</feature>
<dbReference type="PANTHER" id="PTHR46825:SF9">
    <property type="entry name" value="BETA-LACTAMASE-RELATED DOMAIN-CONTAINING PROTEIN"/>
    <property type="match status" value="1"/>
</dbReference>
<dbReference type="InterPro" id="IPR001466">
    <property type="entry name" value="Beta-lactam-related"/>
</dbReference>
<comment type="caution">
    <text evidence="5">The sequence shown here is derived from an EMBL/GenBank/DDBJ whole genome shotgun (WGS) entry which is preliminary data.</text>
</comment>
<dbReference type="Pfam" id="PF11954">
    <property type="entry name" value="DUF3471"/>
    <property type="match status" value="1"/>
</dbReference>
<evidence type="ECO:0000256" key="2">
    <source>
        <dbReference type="SAM" id="MobiDB-lite"/>
    </source>
</evidence>
<feature type="domain" description="Peptidase S12 Pab87-related C-terminal" evidence="4">
    <location>
        <begin position="584"/>
        <end position="689"/>
    </location>
</feature>
<keyword evidence="6" id="KW-1185">Reference proteome</keyword>
<dbReference type="InterPro" id="IPR012338">
    <property type="entry name" value="Beta-lactam/transpept-like"/>
</dbReference>
<sequence>MGGGEDYLPYRGGRHGEHRGAGTDGSMRKGRPEARHRCAQEQHEPRQNHDQGRNNPLRQADFVEAARAGLDEWRVPGISIAVIDGSASIYAGSDCTGGGGYEIWAEGFGYAALPKRCVAPSSRPAASQNGERTEHGARHVKQTRGEDVGSPATAETLYYTGSTTKAFTAAVLGQIIHPDAAGEKSGTEAAAAASASASAPATYSAKFPKGFRTPVSEVIRDDFVLSDEWATAHVTFEDALSHRTGLARHDKALAEWYPPATSATTDNNSSNRNRDDSNDDVHCNGEKGQERKHRGNVRDYTRLLRYLPLVQEPRVTFRYCNLMFLAVSRALEVVTGRWLGDVMRDWIWEPLGMQSTYFSLQDAQRARPGSLAEGYYWDYMAAAGGDHVHEVESKGAGELRKEKSLYHYIPFMDLSGGSGAGGIVSSVADYALWVRCLLQESGPLSEACHRAITTPRIIMQANVDGSTDKQNGYDGPLSYALGWFAGTYRGHRVYAHSGGMEAYGTEVYFFPDLKFGVVTMANTAVTANCLGAVLAWKLIDDKLEVPQKQRFDWAGRRKAGIAKSLKARDTAMNDYFPRRAQPPLRTPLPLDAYTGTYHHPAYQNLVIIKNGSRAERGLMPTSDAAARRELYAAHHDRVWKMDFEFEHVSGEHWLVFIEFAHSPNRLNQQFAKAEFKIGAAGDVVSVCVEYLEDGAEGVIEYKKLT</sequence>
<evidence type="ECO:0000259" key="4">
    <source>
        <dbReference type="Pfam" id="PF11954"/>
    </source>
</evidence>
<organism evidence="5 6">
    <name type="scientific">Microdochium trichocladiopsis</name>
    <dbReference type="NCBI Taxonomy" id="1682393"/>
    <lineage>
        <taxon>Eukaryota</taxon>
        <taxon>Fungi</taxon>
        <taxon>Dikarya</taxon>
        <taxon>Ascomycota</taxon>
        <taxon>Pezizomycotina</taxon>
        <taxon>Sordariomycetes</taxon>
        <taxon>Xylariomycetidae</taxon>
        <taxon>Xylariales</taxon>
        <taxon>Microdochiaceae</taxon>
        <taxon>Microdochium</taxon>
    </lineage>
</organism>
<feature type="compositionally biased region" description="Basic and acidic residues" evidence="2">
    <location>
        <begin position="131"/>
        <end position="147"/>
    </location>
</feature>